<dbReference type="EMBL" id="QRQE01000019">
    <property type="protein sequence ID" value="RHM76106.1"/>
    <property type="molecule type" value="Genomic_DNA"/>
</dbReference>
<dbReference type="RefSeq" id="WP_118444611.1">
    <property type="nucleotide sequence ID" value="NZ_JBCPGC010000040.1"/>
</dbReference>
<dbReference type="InterPro" id="IPR010985">
    <property type="entry name" value="Ribbon_hlx_hlx"/>
</dbReference>
<comment type="caution">
    <text evidence="1">The sequence shown here is derived from an EMBL/GenBank/DDBJ whole genome shotgun (WGS) entry which is preliminary data.</text>
</comment>
<evidence type="ECO:0000313" key="1">
    <source>
        <dbReference type="EMBL" id="RHM76106.1"/>
    </source>
</evidence>
<sequence>MFKIDKRYAKANNQKTIRFTDDLYMQLETIAKYEKISFNELVLQCCRYALENMEPLEKE</sequence>
<organism evidence="1 2">
    <name type="scientific">Mediterraneibacter gnavus</name>
    <name type="common">Ruminococcus gnavus</name>
    <dbReference type="NCBI Taxonomy" id="33038"/>
    <lineage>
        <taxon>Bacteria</taxon>
        <taxon>Bacillati</taxon>
        <taxon>Bacillota</taxon>
        <taxon>Clostridia</taxon>
        <taxon>Lachnospirales</taxon>
        <taxon>Lachnospiraceae</taxon>
        <taxon>Mediterraneibacter</taxon>
    </lineage>
</organism>
<dbReference type="Proteomes" id="UP000285610">
    <property type="component" value="Unassembled WGS sequence"/>
</dbReference>
<evidence type="ECO:0008006" key="3">
    <source>
        <dbReference type="Google" id="ProtNLM"/>
    </source>
</evidence>
<proteinExistence type="predicted"/>
<dbReference type="GO" id="GO:0006355">
    <property type="term" value="P:regulation of DNA-templated transcription"/>
    <property type="evidence" value="ECO:0007669"/>
    <property type="project" value="InterPro"/>
</dbReference>
<reference evidence="1 2" key="1">
    <citation type="submission" date="2018-08" db="EMBL/GenBank/DDBJ databases">
        <title>A genome reference for cultivated species of the human gut microbiota.</title>
        <authorList>
            <person name="Zou Y."/>
            <person name="Xue W."/>
            <person name="Luo G."/>
        </authorList>
    </citation>
    <scope>NUCLEOTIDE SEQUENCE [LARGE SCALE GENOMIC DNA]</scope>
    <source>
        <strain evidence="1 2">AF33-12</strain>
    </source>
</reference>
<evidence type="ECO:0000313" key="2">
    <source>
        <dbReference type="Proteomes" id="UP000285610"/>
    </source>
</evidence>
<dbReference type="AlphaFoldDB" id="A0A415S9X7"/>
<accession>A0A415S9X7</accession>
<protein>
    <recommendedName>
        <fullName evidence="3">Toxin-antitoxin system HicB family antitoxin</fullName>
    </recommendedName>
</protein>
<gene>
    <name evidence="1" type="ORF">DWZ50_08935</name>
</gene>
<name>A0A415S9X7_MEDGN</name>
<dbReference type="SUPFAM" id="SSF47598">
    <property type="entry name" value="Ribbon-helix-helix"/>
    <property type="match status" value="1"/>
</dbReference>